<feature type="domain" description="DUF2268" evidence="2">
    <location>
        <begin position="166"/>
        <end position="275"/>
    </location>
</feature>
<keyword evidence="4" id="KW-1185">Reference proteome</keyword>
<organism evidence="3 4">
    <name type="scientific">Dokdonella fugitiva</name>
    <dbReference type="NCBI Taxonomy" id="328517"/>
    <lineage>
        <taxon>Bacteria</taxon>
        <taxon>Pseudomonadati</taxon>
        <taxon>Pseudomonadota</taxon>
        <taxon>Gammaproteobacteria</taxon>
        <taxon>Lysobacterales</taxon>
        <taxon>Rhodanobacteraceae</taxon>
        <taxon>Dokdonella</taxon>
    </lineage>
</organism>
<proteinExistence type="predicted"/>
<keyword evidence="3" id="KW-0378">Hydrolase</keyword>
<accession>A0A4R2I9K6</accession>
<dbReference type="EMBL" id="SLWQ01000004">
    <property type="protein sequence ID" value="TCO40762.1"/>
    <property type="molecule type" value="Genomic_DNA"/>
</dbReference>
<dbReference type="InterPro" id="IPR018728">
    <property type="entry name" value="DUF2268"/>
</dbReference>
<keyword evidence="1" id="KW-0732">Signal</keyword>
<feature type="signal peptide" evidence="1">
    <location>
        <begin position="1"/>
        <end position="22"/>
    </location>
</feature>
<feature type="chain" id="PRO_5020868190" evidence="1">
    <location>
        <begin position="23"/>
        <end position="305"/>
    </location>
</feature>
<gene>
    <name evidence="3" type="ORF">EV148_104123</name>
</gene>
<evidence type="ECO:0000259" key="2">
    <source>
        <dbReference type="Pfam" id="PF10026"/>
    </source>
</evidence>
<evidence type="ECO:0000256" key="1">
    <source>
        <dbReference type="SAM" id="SignalP"/>
    </source>
</evidence>
<protein>
    <submittedName>
        <fullName evidence="3">Putative Zn-dependent protease DUF2268</fullName>
    </submittedName>
</protein>
<comment type="caution">
    <text evidence="3">The sequence shown here is derived from an EMBL/GenBank/DDBJ whole genome shotgun (WGS) entry which is preliminary data.</text>
</comment>
<dbReference type="OrthoDB" id="6402335at2"/>
<evidence type="ECO:0000313" key="3">
    <source>
        <dbReference type="EMBL" id="TCO40762.1"/>
    </source>
</evidence>
<dbReference type="GO" id="GO:0006508">
    <property type="term" value="P:proteolysis"/>
    <property type="evidence" value="ECO:0007669"/>
    <property type="project" value="UniProtKB-KW"/>
</dbReference>
<dbReference type="RefSeq" id="WP_131997039.1">
    <property type="nucleotide sequence ID" value="NZ_JACGXM010000003.1"/>
</dbReference>
<keyword evidence="3" id="KW-0645">Protease</keyword>
<reference evidence="3 4" key="1">
    <citation type="journal article" date="2015" name="Stand. Genomic Sci.">
        <title>Genomic Encyclopedia of Bacterial and Archaeal Type Strains, Phase III: the genomes of soil and plant-associated and newly described type strains.</title>
        <authorList>
            <person name="Whitman W.B."/>
            <person name="Woyke T."/>
            <person name="Klenk H.P."/>
            <person name="Zhou Y."/>
            <person name="Lilburn T.G."/>
            <person name="Beck B.J."/>
            <person name="De Vos P."/>
            <person name="Vandamme P."/>
            <person name="Eisen J.A."/>
            <person name="Garrity G."/>
            <person name="Hugenholtz P."/>
            <person name="Kyrpides N.C."/>
        </authorList>
    </citation>
    <scope>NUCLEOTIDE SEQUENCE [LARGE SCALE GENOMIC DNA]</scope>
    <source>
        <strain evidence="3 4">A3</strain>
    </source>
</reference>
<dbReference type="Pfam" id="PF10026">
    <property type="entry name" value="DUF2268"/>
    <property type="match status" value="1"/>
</dbReference>
<dbReference type="Proteomes" id="UP000294862">
    <property type="component" value="Unassembled WGS sequence"/>
</dbReference>
<evidence type="ECO:0000313" key="4">
    <source>
        <dbReference type="Proteomes" id="UP000294862"/>
    </source>
</evidence>
<dbReference type="GO" id="GO:0008233">
    <property type="term" value="F:peptidase activity"/>
    <property type="evidence" value="ECO:0007669"/>
    <property type="project" value="UniProtKB-KW"/>
</dbReference>
<sequence length="305" mass="33263">MNPRLSALILAIAATAPIPAFAGEAPRAVVRTDDVDLFYRLYDATGGHPTAEQLQRDYLDAGSEGLHELARQRNVTGERIADTLAKRPAVYADAKRCMAVLPRVRDRLEKAIAKLAALYPQARLPPVTIAIGRGKPIGIGGPRTGVQIGLEALCATDWLDPDVERRFVTVITHEYAHTQQAASLAENEHPTVLEGSLAEGAAEFVTELVTGHVSYHYLAAMTAGRGKSIETAFAADVDKTDLSDWLYNSKPDKPADLGYWVGYRIVKAYYQHARDKHEALRGIFAMTDAHAFLAASGWHPGIDLR</sequence>
<name>A0A4R2I9K6_9GAMM</name>
<dbReference type="AlphaFoldDB" id="A0A4R2I9K6"/>